<accession>A0ACC1TBV0</accession>
<protein>
    <submittedName>
        <fullName evidence="1">Uncharacterized protein</fullName>
    </submittedName>
</protein>
<keyword evidence="2" id="KW-1185">Reference proteome</keyword>
<sequence length="603" mass="67369">MNGLEKPVFKIGLWDYVDQPRPPFGHAMHEFFSFDPGYINLNDGAFGSLPTPVHRACAVLTDKIEANPDKFVRLEYHPLLLSVRERLAKLIGADMEECVLVSNASTAAGIILRGVDWKAGDVLIAATTTYANVVKTVQYVHDLNPQTTLSIFPLAFPMTHKEILESFEAHLDSIPRSAPTEQNPNPKVFCVLDSIISNPGILLPWKEMVKMCKDRGIYSIVDAAHSIGQEVDLNLAETQPDFWFSNCHKWLYAKRACAVLYVPKRNQHLLKSSFPTSQLYVPSSQAPVDDWIDSSASRCDWATQFEWTGTVDLTPYLSIGAALDFRDWLGGEEEINKYCHDLALRGGKRLAEILGTSLMDQSENSEETLNMVNVELPLKDVPLDKINFVQDTLQDRLLKEYNAYAAHFYHNGRFWARCSAQIWNEVSDFEYIGRAFQDISRLEQNYSENRVQNRCGQSASGHCDPSILVSTILDRRLAKNPNLNERPSGPHEPTKKVLGSGPPRLTYNTRGSSTFLIPMPPDSLCTTSTSSSKSSCEYSSIAQLLDGYGTQSTFHSLKSPFNDMSPRGGAAHKHKDYEAAYAALCSSYGFGGPLPSFYTQGRR</sequence>
<evidence type="ECO:0000313" key="2">
    <source>
        <dbReference type="Proteomes" id="UP001148662"/>
    </source>
</evidence>
<evidence type="ECO:0000313" key="1">
    <source>
        <dbReference type="EMBL" id="KAJ3557662.1"/>
    </source>
</evidence>
<comment type="caution">
    <text evidence="1">The sequence shown here is derived from an EMBL/GenBank/DDBJ whole genome shotgun (WGS) entry which is preliminary data.</text>
</comment>
<proteinExistence type="predicted"/>
<reference evidence="1" key="1">
    <citation type="submission" date="2022-07" db="EMBL/GenBank/DDBJ databases">
        <title>Genome Sequence of Phlebia brevispora.</title>
        <authorList>
            <person name="Buettner E."/>
        </authorList>
    </citation>
    <scope>NUCLEOTIDE SEQUENCE</scope>
    <source>
        <strain evidence="1">MPL23</strain>
    </source>
</reference>
<dbReference type="EMBL" id="JANHOG010000141">
    <property type="protein sequence ID" value="KAJ3557662.1"/>
    <property type="molecule type" value="Genomic_DNA"/>
</dbReference>
<gene>
    <name evidence="1" type="ORF">NM688_g1347</name>
</gene>
<name>A0ACC1TBV0_9APHY</name>
<dbReference type="Proteomes" id="UP001148662">
    <property type="component" value="Unassembled WGS sequence"/>
</dbReference>
<organism evidence="1 2">
    <name type="scientific">Phlebia brevispora</name>
    <dbReference type="NCBI Taxonomy" id="194682"/>
    <lineage>
        <taxon>Eukaryota</taxon>
        <taxon>Fungi</taxon>
        <taxon>Dikarya</taxon>
        <taxon>Basidiomycota</taxon>
        <taxon>Agaricomycotina</taxon>
        <taxon>Agaricomycetes</taxon>
        <taxon>Polyporales</taxon>
        <taxon>Meruliaceae</taxon>
        <taxon>Phlebia</taxon>
    </lineage>
</organism>